<organism evidence="2 3">
    <name type="scientific">Schizopora paradoxa</name>
    <dbReference type="NCBI Taxonomy" id="27342"/>
    <lineage>
        <taxon>Eukaryota</taxon>
        <taxon>Fungi</taxon>
        <taxon>Dikarya</taxon>
        <taxon>Basidiomycota</taxon>
        <taxon>Agaricomycotina</taxon>
        <taxon>Agaricomycetes</taxon>
        <taxon>Hymenochaetales</taxon>
        <taxon>Schizoporaceae</taxon>
        <taxon>Schizopora</taxon>
    </lineage>
</organism>
<gene>
    <name evidence="2" type="ORF">SCHPADRAFT_885184</name>
</gene>
<accession>A0A0H2SE35</accession>
<evidence type="ECO:0000256" key="1">
    <source>
        <dbReference type="SAM" id="MobiDB-lite"/>
    </source>
</evidence>
<name>A0A0H2SE35_9AGAM</name>
<evidence type="ECO:0000313" key="2">
    <source>
        <dbReference type="EMBL" id="KLO19963.1"/>
    </source>
</evidence>
<feature type="compositionally biased region" description="Basic and acidic residues" evidence="1">
    <location>
        <begin position="51"/>
        <end position="62"/>
    </location>
</feature>
<dbReference type="SUPFAM" id="SSF52047">
    <property type="entry name" value="RNI-like"/>
    <property type="match status" value="1"/>
</dbReference>
<dbReference type="EMBL" id="KQ085884">
    <property type="protein sequence ID" value="KLO19963.1"/>
    <property type="molecule type" value="Genomic_DNA"/>
</dbReference>
<protein>
    <recommendedName>
        <fullName evidence="4">F-box domain-containing protein</fullName>
    </recommendedName>
</protein>
<evidence type="ECO:0008006" key="4">
    <source>
        <dbReference type="Google" id="ProtNLM"/>
    </source>
</evidence>
<proteinExistence type="predicted"/>
<evidence type="ECO:0000313" key="3">
    <source>
        <dbReference type="Proteomes" id="UP000053477"/>
    </source>
</evidence>
<feature type="compositionally biased region" description="Basic residues" evidence="1">
    <location>
        <begin position="37"/>
        <end position="50"/>
    </location>
</feature>
<keyword evidence="3" id="KW-1185">Reference proteome</keyword>
<dbReference type="Proteomes" id="UP000053477">
    <property type="component" value="Unassembled WGS sequence"/>
</dbReference>
<feature type="region of interest" description="Disordered" evidence="1">
    <location>
        <begin position="37"/>
        <end position="62"/>
    </location>
</feature>
<dbReference type="InParanoid" id="A0A0H2SE35"/>
<reference evidence="2 3" key="1">
    <citation type="submission" date="2015-04" db="EMBL/GenBank/DDBJ databases">
        <title>Complete genome sequence of Schizopora paradoxa KUC8140, a cosmopolitan wood degrader in East Asia.</title>
        <authorList>
            <consortium name="DOE Joint Genome Institute"/>
            <person name="Min B."/>
            <person name="Park H."/>
            <person name="Jang Y."/>
            <person name="Kim J.-J."/>
            <person name="Kim K.H."/>
            <person name="Pangilinan J."/>
            <person name="Lipzen A."/>
            <person name="Riley R."/>
            <person name="Grigoriev I.V."/>
            <person name="Spatafora J.W."/>
            <person name="Choi I.-G."/>
        </authorList>
    </citation>
    <scope>NUCLEOTIDE SEQUENCE [LARGE SCALE GENOMIC DNA]</scope>
    <source>
        <strain evidence="2 3">KUC8140</strain>
    </source>
</reference>
<sequence length="607" mass="69846">MVGLGEDEEDVFVFVHVHHLPSRVDTHPSATQALMAKRRGLRGAKKRRNARRPEKAPASELEPRCLPESVAGRALMIPEILTLTIIHSTPKPNDEGLSGFVHKTRIMTPQDTPWPFMLVCKTWKEIALSTPSIWSFFFAIIASGEYSGISRLPTMLDAYLRYSRDMPLTIWVVAEFAFYRNRSIEPLFLVAKLIPQVLLHRHRWEDIRLIFQTFGEPDTRWPVTNLKPTLEPVDLTVNLFDMKMLRKLDIEIASSQLMDSLFKKNQLTLGQCEGLEVLRWRDDMDVAVSKSMVERASINFPNLRSLELASKKPVMEQSWCFLISLPDITDLKLAFKCGRDNLLRLRSLSTSPLALSKLQSLSLDASSLDLSLQTLDWMEVPSLRKLRLHHVSFRDESLLKIAEMACRLSLIELNLEIGSVEENISRRTLETFIRSLNELELLELRSSFHRAWEDNVIGQSTFRIFTDLLLQRCPGGQTKPLFLPRLVKLSLVANPQDIIIEHEGRSVIKDIILACKQRQPRIFSFTLNCQYSMRGFGYREAAVQSLQSDFEVRRCVTDSFSVWIDHTGVKQLTSSARKNKRRRRNRKKKRGAELQLEVPQIQTFDQI</sequence>
<dbReference type="OrthoDB" id="2269034at2759"/>
<dbReference type="AlphaFoldDB" id="A0A0H2SE35"/>